<organism evidence="1 2">
    <name type="scientific">Medicago truncatula</name>
    <name type="common">Barrel medic</name>
    <name type="synonym">Medicago tribuloides</name>
    <dbReference type="NCBI Taxonomy" id="3880"/>
    <lineage>
        <taxon>Eukaryota</taxon>
        <taxon>Viridiplantae</taxon>
        <taxon>Streptophyta</taxon>
        <taxon>Embryophyta</taxon>
        <taxon>Tracheophyta</taxon>
        <taxon>Spermatophyta</taxon>
        <taxon>Magnoliopsida</taxon>
        <taxon>eudicotyledons</taxon>
        <taxon>Gunneridae</taxon>
        <taxon>Pentapetalae</taxon>
        <taxon>rosids</taxon>
        <taxon>fabids</taxon>
        <taxon>Fabales</taxon>
        <taxon>Fabaceae</taxon>
        <taxon>Papilionoideae</taxon>
        <taxon>50 kb inversion clade</taxon>
        <taxon>NPAAA clade</taxon>
        <taxon>Hologalegina</taxon>
        <taxon>IRL clade</taxon>
        <taxon>Trifolieae</taxon>
        <taxon>Medicago</taxon>
    </lineage>
</organism>
<comment type="caution">
    <text evidence="1">The sequence shown here is derived from an EMBL/GenBank/DDBJ whole genome shotgun (WGS) entry which is preliminary data.</text>
</comment>
<sequence length="178" mass="20362">MDSERIAEEGDEECELERVEDFVEFVEDSLDEGIVEDEDYVLETVERNFGAEAEKVRRNELQPGFDEDEEVRENELEPNFEGVVEEEDEVNVEAAAKEVGVNEIQSDFVEVAEEEVGENELEPNVNAIVEEEDDDLEVKEEKKTSEGNVKNLSSIFFRVNYTLLPSKMLELHSPPLLC</sequence>
<protein>
    <submittedName>
        <fullName evidence="1">Uncharacterized protein</fullName>
    </submittedName>
</protein>
<evidence type="ECO:0000313" key="1">
    <source>
        <dbReference type="EMBL" id="RHN55539.1"/>
    </source>
</evidence>
<accession>A0A396HQC7</accession>
<dbReference type="EMBL" id="PSQE01000005">
    <property type="protein sequence ID" value="RHN55539.1"/>
    <property type="molecule type" value="Genomic_DNA"/>
</dbReference>
<dbReference type="Proteomes" id="UP000265566">
    <property type="component" value="Chromosome 5"/>
</dbReference>
<dbReference type="Gramene" id="rna30739">
    <property type="protein sequence ID" value="RHN55539.1"/>
    <property type="gene ID" value="gene30739"/>
</dbReference>
<proteinExistence type="predicted"/>
<name>A0A396HQC7_MEDTR</name>
<dbReference type="AlphaFoldDB" id="A0A396HQC7"/>
<evidence type="ECO:0000313" key="2">
    <source>
        <dbReference type="Proteomes" id="UP000265566"/>
    </source>
</evidence>
<reference evidence="2" key="1">
    <citation type="journal article" date="2018" name="Nat. Plants">
        <title>Whole-genome landscape of Medicago truncatula symbiotic genes.</title>
        <authorList>
            <person name="Pecrix Y."/>
            <person name="Staton S.E."/>
            <person name="Sallet E."/>
            <person name="Lelandais-Briere C."/>
            <person name="Moreau S."/>
            <person name="Carrere S."/>
            <person name="Blein T."/>
            <person name="Jardinaud M.F."/>
            <person name="Latrasse D."/>
            <person name="Zouine M."/>
            <person name="Zahm M."/>
            <person name="Kreplak J."/>
            <person name="Mayjonade B."/>
            <person name="Satge C."/>
            <person name="Perez M."/>
            <person name="Cauet S."/>
            <person name="Marande W."/>
            <person name="Chantry-Darmon C."/>
            <person name="Lopez-Roques C."/>
            <person name="Bouchez O."/>
            <person name="Berard A."/>
            <person name="Debelle F."/>
            <person name="Munos S."/>
            <person name="Bendahmane A."/>
            <person name="Berges H."/>
            <person name="Niebel A."/>
            <person name="Buitink J."/>
            <person name="Frugier F."/>
            <person name="Benhamed M."/>
            <person name="Crespi M."/>
            <person name="Gouzy J."/>
            <person name="Gamas P."/>
        </authorList>
    </citation>
    <scope>NUCLEOTIDE SEQUENCE [LARGE SCALE GENOMIC DNA]</scope>
    <source>
        <strain evidence="2">cv. Jemalong A17</strain>
    </source>
</reference>
<gene>
    <name evidence="1" type="ORF">MtrunA17_Chr5g0418961</name>
</gene>